<dbReference type="Proteomes" id="UP000824890">
    <property type="component" value="Unassembled WGS sequence"/>
</dbReference>
<proteinExistence type="predicted"/>
<name>A0ABQ8AUH4_BRANA</name>
<keyword evidence="2" id="KW-1185">Reference proteome</keyword>
<organism evidence="1 2">
    <name type="scientific">Brassica napus</name>
    <name type="common">Rape</name>
    <dbReference type="NCBI Taxonomy" id="3708"/>
    <lineage>
        <taxon>Eukaryota</taxon>
        <taxon>Viridiplantae</taxon>
        <taxon>Streptophyta</taxon>
        <taxon>Embryophyta</taxon>
        <taxon>Tracheophyta</taxon>
        <taxon>Spermatophyta</taxon>
        <taxon>Magnoliopsida</taxon>
        <taxon>eudicotyledons</taxon>
        <taxon>Gunneridae</taxon>
        <taxon>Pentapetalae</taxon>
        <taxon>rosids</taxon>
        <taxon>malvids</taxon>
        <taxon>Brassicales</taxon>
        <taxon>Brassicaceae</taxon>
        <taxon>Brassiceae</taxon>
        <taxon>Brassica</taxon>
    </lineage>
</organism>
<comment type="caution">
    <text evidence="1">The sequence shown here is derived from an EMBL/GenBank/DDBJ whole genome shotgun (WGS) entry which is preliminary data.</text>
</comment>
<evidence type="ECO:0000313" key="1">
    <source>
        <dbReference type="EMBL" id="KAH0896176.1"/>
    </source>
</evidence>
<gene>
    <name evidence="1" type="ORF">HID58_045744</name>
</gene>
<accession>A0ABQ8AUH4</accession>
<protein>
    <submittedName>
        <fullName evidence="1">Uncharacterized protein</fullName>
    </submittedName>
</protein>
<dbReference type="EMBL" id="JAGKQM010000012">
    <property type="protein sequence ID" value="KAH0896176.1"/>
    <property type="molecule type" value="Genomic_DNA"/>
</dbReference>
<evidence type="ECO:0000313" key="2">
    <source>
        <dbReference type="Proteomes" id="UP000824890"/>
    </source>
</evidence>
<sequence>MLEPSGLGSLRFQNSSRKTTNGAVYIWGKETRLSSSSFPVGRNPILAFSLFLSYSNNGVLG</sequence>
<reference evidence="1 2" key="1">
    <citation type="submission" date="2021-05" db="EMBL/GenBank/DDBJ databases">
        <title>Genome Assembly of Synthetic Allotetraploid Brassica napus Reveals Homoeologous Exchanges between Subgenomes.</title>
        <authorList>
            <person name="Davis J.T."/>
        </authorList>
    </citation>
    <scope>NUCLEOTIDE SEQUENCE [LARGE SCALE GENOMIC DNA]</scope>
    <source>
        <strain evidence="2">cv. Da-Ae</strain>
        <tissue evidence="1">Seedling</tissue>
    </source>
</reference>